<sequence length="242" mass="27995">MKTNSIIFLCLMTCLISSCGSIRNVSKQEGKHLFILSGQSNMARLNPEESFTPTINENFGEENVIVVKDALGGQPIKRWYRDWKPLQGNEAMTQGDLYDILMAKVYPAIENESIATITFIWMQGERDAREQHGEVYEKSLKGLYRQLSQDLEREDINFIIGRLSDYDMQNENYPHWTMIRDIQVKVAESNLRFDWINTDDLNDGVNREGKEIKNDLHMSAEGYIIMGKRFAEKSIKLIENTK</sequence>
<name>A0A8J6PWU2_9FLAO</name>
<dbReference type="Proteomes" id="UP000621516">
    <property type="component" value="Unassembled WGS sequence"/>
</dbReference>
<comment type="caution">
    <text evidence="3">The sequence shown here is derived from an EMBL/GenBank/DDBJ whole genome shotgun (WGS) entry which is preliminary data.</text>
</comment>
<dbReference type="GO" id="GO:0016788">
    <property type="term" value="F:hydrolase activity, acting on ester bonds"/>
    <property type="evidence" value="ECO:0007669"/>
    <property type="project" value="UniProtKB-ARBA"/>
</dbReference>
<dbReference type="InterPro" id="IPR052940">
    <property type="entry name" value="Carb_Esterase_6"/>
</dbReference>
<protein>
    <submittedName>
        <fullName evidence="3">Acetyl xylan esterase</fullName>
    </submittedName>
</protein>
<evidence type="ECO:0000313" key="4">
    <source>
        <dbReference type="Proteomes" id="UP000621516"/>
    </source>
</evidence>
<dbReference type="InterPro" id="IPR005181">
    <property type="entry name" value="SASA"/>
</dbReference>
<evidence type="ECO:0000313" key="3">
    <source>
        <dbReference type="EMBL" id="MBD0825469.1"/>
    </source>
</evidence>
<reference evidence="3 4" key="1">
    <citation type="journal article" date="2018" name="J. Microbiol.">
        <title>Aestuariibaculum marinum sp. nov., a marine bacterium isolated from seawater in South Korea.</title>
        <authorList>
            <person name="Choi J."/>
            <person name="Lee D."/>
            <person name="Jang J.H."/>
            <person name="Cha S."/>
            <person name="Seo T."/>
        </authorList>
    </citation>
    <scope>NUCLEOTIDE SEQUENCE [LARGE SCALE GENOMIC DNA]</scope>
    <source>
        <strain evidence="3 4">IP7</strain>
    </source>
</reference>
<evidence type="ECO:0000256" key="1">
    <source>
        <dbReference type="ARBA" id="ARBA00022801"/>
    </source>
</evidence>
<organism evidence="3 4">
    <name type="scientific">Aestuariibaculum marinum</name>
    <dbReference type="NCBI Taxonomy" id="2683592"/>
    <lineage>
        <taxon>Bacteria</taxon>
        <taxon>Pseudomonadati</taxon>
        <taxon>Bacteroidota</taxon>
        <taxon>Flavobacteriia</taxon>
        <taxon>Flavobacteriales</taxon>
        <taxon>Flavobacteriaceae</taxon>
    </lineage>
</organism>
<proteinExistence type="predicted"/>
<dbReference type="PROSITE" id="PS51257">
    <property type="entry name" value="PROKAR_LIPOPROTEIN"/>
    <property type="match status" value="1"/>
</dbReference>
<dbReference type="PANTHER" id="PTHR31988:SF19">
    <property type="entry name" value="9-O-ACETYL-N-ACETYLNEURAMINIC ACID DEACETYLASE-RELATED"/>
    <property type="match status" value="1"/>
</dbReference>
<dbReference type="SUPFAM" id="SSF52266">
    <property type="entry name" value="SGNH hydrolase"/>
    <property type="match status" value="1"/>
</dbReference>
<dbReference type="EMBL" id="JACVXD010000018">
    <property type="protein sequence ID" value="MBD0825469.1"/>
    <property type="molecule type" value="Genomic_DNA"/>
</dbReference>
<dbReference type="Gene3D" id="3.40.50.1110">
    <property type="entry name" value="SGNH hydrolase"/>
    <property type="match status" value="1"/>
</dbReference>
<gene>
    <name evidence="3" type="ORF">ICJ85_15750</name>
</gene>
<dbReference type="PANTHER" id="PTHR31988">
    <property type="entry name" value="ESTERASE, PUTATIVE (DUF303)-RELATED"/>
    <property type="match status" value="1"/>
</dbReference>
<dbReference type="Pfam" id="PF03629">
    <property type="entry name" value="SASA"/>
    <property type="match status" value="1"/>
</dbReference>
<keyword evidence="4" id="KW-1185">Reference proteome</keyword>
<keyword evidence="1" id="KW-0378">Hydrolase</keyword>
<dbReference type="RefSeq" id="WP_188224760.1">
    <property type="nucleotide sequence ID" value="NZ_JACVXD010000018.1"/>
</dbReference>
<dbReference type="InterPro" id="IPR036514">
    <property type="entry name" value="SGNH_hydro_sf"/>
</dbReference>
<evidence type="ECO:0000259" key="2">
    <source>
        <dbReference type="Pfam" id="PF03629"/>
    </source>
</evidence>
<dbReference type="AlphaFoldDB" id="A0A8J6PWU2"/>
<feature type="domain" description="Sialate O-acetylesterase" evidence="2">
    <location>
        <begin position="45"/>
        <end position="235"/>
    </location>
</feature>
<accession>A0A8J6PWU2</accession>